<keyword evidence="1 6" id="KW-0690">Ribosome biogenesis</keyword>
<dbReference type="CDD" id="cd00200">
    <property type="entry name" value="WD40"/>
    <property type="match status" value="1"/>
</dbReference>
<dbReference type="Pfam" id="PF00400">
    <property type="entry name" value="WD40"/>
    <property type="match status" value="7"/>
</dbReference>
<keyword evidence="10" id="KW-1185">Reference proteome</keyword>
<feature type="repeat" description="WD" evidence="7">
    <location>
        <begin position="211"/>
        <end position="252"/>
    </location>
</feature>
<dbReference type="GO" id="GO:0030687">
    <property type="term" value="C:preribosome, large subunit precursor"/>
    <property type="evidence" value="ECO:0007669"/>
    <property type="project" value="UniProtKB-UniRule"/>
</dbReference>
<keyword evidence="2 6" id="KW-0698">rRNA processing</keyword>
<dbReference type="FunFam" id="2.130.10.10:FF:001898">
    <property type="entry name" value="Ribosome biogenesis protein WDR12 homolog"/>
    <property type="match status" value="1"/>
</dbReference>
<dbReference type="PRINTS" id="PR00320">
    <property type="entry name" value="GPROTEINBRPT"/>
</dbReference>
<comment type="similarity">
    <text evidence="6">Belongs to the WD repeat WDR12/YTM1 family.</text>
</comment>
<evidence type="ECO:0000256" key="5">
    <source>
        <dbReference type="ARBA" id="ARBA00023242"/>
    </source>
</evidence>
<dbReference type="InterPro" id="IPR020472">
    <property type="entry name" value="WD40_PAC1"/>
</dbReference>
<evidence type="ECO:0000256" key="8">
    <source>
        <dbReference type="SAM" id="MobiDB-lite"/>
    </source>
</evidence>
<accession>A0A6J1Q267</accession>
<dbReference type="InterPro" id="IPR036322">
    <property type="entry name" value="WD40_repeat_dom_sf"/>
</dbReference>
<dbReference type="GO" id="GO:0043021">
    <property type="term" value="F:ribonucleoprotein complex binding"/>
    <property type="evidence" value="ECO:0007669"/>
    <property type="project" value="UniProtKB-UniRule"/>
</dbReference>
<dbReference type="PROSITE" id="PS00678">
    <property type="entry name" value="WD_REPEATS_1"/>
    <property type="match status" value="1"/>
</dbReference>
<gene>
    <name evidence="11" type="primary">LOC112457092</name>
</gene>
<reference evidence="11" key="1">
    <citation type="submission" date="2025-08" db="UniProtKB">
        <authorList>
            <consortium name="RefSeq"/>
        </authorList>
    </citation>
    <scope>IDENTIFICATION</scope>
    <source>
        <tissue evidence="11">Whole body</tissue>
    </source>
</reference>
<dbReference type="HAMAP" id="MF_03029">
    <property type="entry name" value="WDR12"/>
    <property type="match status" value="1"/>
</dbReference>
<dbReference type="RefSeq" id="XP_024875748.1">
    <property type="nucleotide sequence ID" value="XM_025019980.1"/>
</dbReference>
<dbReference type="GO" id="GO:0005730">
    <property type="term" value="C:nucleolus"/>
    <property type="evidence" value="ECO:0007669"/>
    <property type="project" value="UniProtKB-SubCell"/>
</dbReference>
<dbReference type="Pfam" id="PF08154">
    <property type="entry name" value="NLE"/>
    <property type="match status" value="1"/>
</dbReference>
<keyword evidence="4" id="KW-0677">Repeat</keyword>
<keyword evidence="3 7" id="KW-0853">WD repeat</keyword>
<dbReference type="PROSITE" id="PS50294">
    <property type="entry name" value="WD_REPEATS_REGION"/>
    <property type="match status" value="4"/>
</dbReference>
<evidence type="ECO:0000256" key="7">
    <source>
        <dbReference type="PROSITE-ProRule" id="PRU00221"/>
    </source>
</evidence>
<dbReference type="GeneID" id="112457092"/>
<feature type="repeat" description="WD" evidence="7">
    <location>
        <begin position="360"/>
        <end position="396"/>
    </location>
</feature>
<feature type="region of interest" description="Disordered" evidence="8">
    <location>
        <begin position="1"/>
        <end position="21"/>
    </location>
</feature>
<evidence type="ECO:0000256" key="4">
    <source>
        <dbReference type="ARBA" id="ARBA00022737"/>
    </source>
</evidence>
<comment type="subcellular location">
    <subcellularLocation>
        <location evidence="6">Nucleus</location>
        <location evidence="6">Nucleolus</location>
    </subcellularLocation>
    <subcellularLocation>
        <location evidence="6">Nucleus</location>
        <location evidence="6">Nucleoplasm</location>
    </subcellularLocation>
</comment>
<dbReference type="GO" id="GO:0005654">
    <property type="term" value="C:nucleoplasm"/>
    <property type="evidence" value="ECO:0007669"/>
    <property type="project" value="UniProtKB-SubCell"/>
</dbReference>
<evidence type="ECO:0000256" key="3">
    <source>
        <dbReference type="ARBA" id="ARBA00022574"/>
    </source>
</evidence>
<dbReference type="PANTHER" id="PTHR19855:SF11">
    <property type="entry name" value="RIBOSOME BIOGENESIS PROTEIN WDR12"/>
    <property type="match status" value="1"/>
</dbReference>
<dbReference type="AlphaFoldDB" id="A0A6J1Q267"/>
<feature type="repeat" description="WD" evidence="7">
    <location>
        <begin position="275"/>
        <end position="308"/>
    </location>
</feature>
<evidence type="ECO:0000313" key="10">
    <source>
        <dbReference type="Proteomes" id="UP000504618"/>
    </source>
</evidence>
<dbReference type="SMART" id="SM00320">
    <property type="entry name" value="WD40"/>
    <property type="match status" value="7"/>
</dbReference>
<dbReference type="OrthoDB" id="10251381at2759"/>
<dbReference type="InterPro" id="IPR012972">
    <property type="entry name" value="NLE"/>
</dbReference>
<proteinExistence type="inferred from homology"/>
<dbReference type="InterPro" id="IPR001680">
    <property type="entry name" value="WD40_rpt"/>
</dbReference>
<evidence type="ECO:0000256" key="2">
    <source>
        <dbReference type="ARBA" id="ARBA00022552"/>
    </source>
</evidence>
<dbReference type="Gene3D" id="2.130.10.10">
    <property type="entry name" value="YVTN repeat-like/Quinoprotein amine dehydrogenase"/>
    <property type="match status" value="3"/>
</dbReference>
<protein>
    <recommendedName>
        <fullName evidence="6">Ribosome biogenesis protein WDR12 homolog</fullName>
    </recommendedName>
</protein>
<evidence type="ECO:0000313" key="11">
    <source>
        <dbReference type="RefSeq" id="XP_024875748.1"/>
    </source>
</evidence>
<name>A0A6J1Q267_9HYME</name>
<comment type="function">
    <text evidence="6">Required for maturation of ribosomal RNAs and formation of the large ribosomal subunit.</text>
</comment>
<feature type="domain" description="NLE" evidence="9">
    <location>
        <begin position="30"/>
        <end position="96"/>
    </location>
</feature>
<dbReference type="InterPro" id="IPR019775">
    <property type="entry name" value="WD40_repeat_CS"/>
</dbReference>
<dbReference type="InterPro" id="IPR028599">
    <property type="entry name" value="WDR12/Ytm1"/>
</dbReference>
<evidence type="ECO:0000259" key="9">
    <source>
        <dbReference type="Pfam" id="PF08154"/>
    </source>
</evidence>
<dbReference type="InterPro" id="IPR015943">
    <property type="entry name" value="WD40/YVTN_repeat-like_dom_sf"/>
</dbReference>
<evidence type="ECO:0000256" key="1">
    <source>
        <dbReference type="ARBA" id="ARBA00022517"/>
    </source>
</evidence>
<organism evidence="10 11">
    <name type="scientific">Temnothorax curvispinosus</name>
    <dbReference type="NCBI Taxonomy" id="300111"/>
    <lineage>
        <taxon>Eukaryota</taxon>
        <taxon>Metazoa</taxon>
        <taxon>Ecdysozoa</taxon>
        <taxon>Arthropoda</taxon>
        <taxon>Hexapoda</taxon>
        <taxon>Insecta</taxon>
        <taxon>Pterygota</taxon>
        <taxon>Neoptera</taxon>
        <taxon>Endopterygota</taxon>
        <taxon>Hymenoptera</taxon>
        <taxon>Apocrita</taxon>
        <taxon>Aculeata</taxon>
        <taxon>Formicoidea</taxon>
        <taxon>Formicidae</taxon>
        <taxon>Myrmicinae</taxon>
        <taxon>Temnothorax</taxon>
    </lineage>
</organism>
<keyword evidence="5 6" id="KW-0539">Nucleus</keyword>
<dbReference type="SUPFAM" id="SSF50978">
    <property type="entry name" value="WD40 repeat-like"/>
    <property type="match status" value="1"/>
</dbReference>
<dbReference type="GO" id="GO:0000463">
    <property type="term" value="P:maturation of LSU-rRNA from tricistronic rRNA transcript (SSU-rRNA, 5.8S rRNA, LSU-rRNA)"/>
    <property type="evidence" value="ECO:0007669"/>
    <property type="project" value="UniProtKB-UniRule"/>
</dbReference>
<dbReference type="PANTHER" id="PTHR19855">
    <property type="entry name" value="WD40 REPEAT PROTEIN 12, 37"/>
    <property type="match status" value="1"/>
</dbReference>
<dbReference type="GO" id="GO:0000466">
    <property type="term" value="P:maturation of 5.8S rRNA from tricistronic rRNA transcript (SSU-rRNA, 5.8S rRNA, LSU-rRNA)"/>
    <property type="evidence" value="ECO:0007669"/>
    <property type="project" value="UniProtKB-UniRule"/>
</dbReference>
<sequence length="441" mass="49982">MEIESIKKNRPKMKSKDKSVMATNKDEAQIQIRFVTKQQRYAVPDYPLAVHSSIVTDELNSLINELLRESNDVQDQVEFDFLVCSQFLRSSLTEHIADRGVSTEEVVDVEYVEKHPPPEPKDCLVHDDWVSAVAVCGKWILTGSYDNMLHIWTLKGKHQLVIPGHISPVRAVAWISLNDDNASFVSASMDQTCMIWSWDITRNSVECVHVCKGHRRSIEAVSVNYDKTLMATGAWDNMLYIWSTSAQEEDDTGESASKRARSEYASKTKTPKCAMKGHKQAISGIVWSDKTEIITGSWDHTIKTWDTELNGIKQEIHGDKCFFDIDYSPLSRVVIAGSADQHVRLYDPRSTEGAIVKARFTSHTQWVSTVRWSTVDEHLFISGAYDNIVKLWDTRSPKAPLFDLLGHDDKVLSCDWSNPKLIMSGGADNTLRIFKSNYVEH</sequence>
<dbReference type="PROSITE" id="PS50082">
    <property type="entry name" value="WD_REPEATS_2"/>
    <property type="match status" value="3"/>
</dbReference>
<dbReference type="Proteomes" id="UP000504618">
    <property type="component" value="Unplaced"/>
</dbReference>
<evidence type="ECO:0000256" key="6">
    <source>
        <dbReference type="HAMAP-Rule" id="MF_03029"/>
    </source>
</evidence>